<evidence type="ECO:0000259" key="9">
    <source>
        <dbReference type="Pfam" id="PF01433"/>
    </source>
</evidence>
<dbReference type="Pfam" id="PF17900">
    <property type="entry name" value="Peptidase_M1_N"/>
    <property type="match status" value="1"/>
</dbReference>
<keyword evidence="7" id="KW-0482">Metalloprotease</keyword>
<evidence type="ECO:0000256" key="4">
    <source>
        <dbReference type="ARBA" id="ARBA00022723"/>
    </source>
</evidence>
<keyword evidence="13" id="KW-1185">Reference proteome</keyword>
<dbReference type="Gene3D" id="1.10.390.10">
    <property type="entry name" value="Neutral Protease Domain 2"/>
    <property type="match status" value="1"/>
</dbReference>
<dbReference type="Proteomes" id="UP001527925">
    <property type="component" value="Unassembled WGS sequence"/>
</dbReference>
<dbReference type="InterPro" id="IPR011989">
    <property type="entry name" value="ARM-like"/>
</dbReference>
<dbReference type="PANTHER" id="PTHR11533:SF299">
    <property type="entry name" value="AMINOPEPTIDASE"/>
    <property type="match status" value="1"/>
</dbReference>
<evidence type="ECO:0000256" key="1">
    <source>
        <dbReference type="ARBA" id="ARBA00001947"/>
    </source>
</evidence>
<evidence type="ECO:0000256" key="6">
    <source>
        <dbReference type="ARBA" id="ARBA00022833"/>
    </source>
</evidence>
<evidence type="ECO:0000256" key="5">
    <source>
        <dbReference type="ARBA" id="ARBA00022801"/>
    </source>
</evidence>
<dbReference type="Gene3D" id="2.60.40.1730">
    <property type="entry name" value="tricorn interacting facor f3 domain"/>
    <property type="match status" value="1"/>
</dbReference>
<comment type="caution">
    <text evidence="12">The sequence shown here is derived from an EMBL/GenBank/DDBJ whole genome shotgun (WGS) entry which is preliminary data.</text>
</comment>
<dbReference type="InterPro" id="IPR027268">
    <property type="entry name" value="Peptidase_M4/M1_CTD_sf"/>
</dbReference>
<dbReference type="InterPro" id="IPR042097">
    <property type="entry name" value="Aminopeptidase_N-like_N_sf"/>
</dbReference>
<evidence type="ECO:0000256" key="3">
    <source>
        <dbReference type="ARBA" id="ARBA00022670"/>
    </source>
</evidence>
<dbReference type="Pfam" id="PF01433">
    <property type="entry name" value="Peptidase_M1"/>
    <property type="match status" value="1"/>
</dbReference>
<evidence type="ECO:0000313" key="13">
    <source>
        <dbReference type="Proteomes" id="UP001527925"/>
    </source>
</evidence>
<comment type="cofactor">
    <cofactor evidence="1">
        <name>Zn(2+)</name>
        <dbReference type="ChEBI" id="CHEBI:29105"/>
    </cofactor>
</comment>
<keyword evidence="4" id="KW-0479">Metal-binding</keyword>
<feature type="domain" description="Aminopeptidase N-like N-terminal" evidence="10">
    <location>
        <begin position="112"/>
        <end position="234"/>
    </location>
</feature>
<dbReference type="InterPro" id="IPR016024">
    <property type="entry name" value="ARM-type_fold"/>
</dbReference>
<dbReference type="InterPro" id="IPR014782">
    <property type="entry name" value="Peptidase_M1_dom"/>
</dbReference>
<evidence type="ECO:0000256" key="7">
    <source>
        <dbReference type="ARBA" id="ARBA00023049"/>
    </source>
</evidence>
<dbReference type="PRINTS" id="PR00756">
    <property type="entry name" value="ALADIPTASE"/>
</dbReference>
<feature type="region of interest" description="Disordered" evidence="8">
    <location>
        <begin position="885"/>
        <end position="910"/>
    </location>
</feature>
<dbReference type="PANTHER" id="PTHR11533">
    <property type="entry name" value="PROTEASE M1 ZINC METALLOPROTEASE"/>
    <property type="match status" value="1"/>
</dbReference>
<dbReference type="InterPro" id="IPR001930">
    <property type="entry name" value="Peptidase_M1"/>
</dbReference>
<proteinExistence type="inferred from homology"/>
<sequence>MPFEISECACRDHRVGRLERAEMTAMAASGDFVPASTLSKYAPNMVIEPVHLDMALDFHLEAKTLHAVVEQTFVNPHDANSNPGDPSVLRTLRLDAIGFLDLEVTGAGVTHRYDGQSITLSWSTPFGPNEKRVVRFKYTIEKPISGLYFDVPDEHYKGFPDRMLHVITDHESERARYWLPVVDFPAVRTTLSFEITAPQQFQAVANGALVGETVNAQGLKTTKYKLDTPCPSYLICLAVGDFVSIDDEPVNGMPIKYLAPKGYNPEDLKRALGRTPAMIRWIEKKLDHKFPWPKYFQIFSRAIGGAMENISFVTWLDRYIPDELLHQELVLNADSINIHEMAHTYFGDLIVIRHFEHVWLKESWATYVSTLWFEDNVSEDQYRYDLWANAAGYFAEAASYMRPIVTRKYDSSWRMFDSHTYPGGAYRLHMLRKHVGDDAFFRGVQKYVKAFACKTAETDDFRKCIEAESGINLVPFFDQWLYSKGYPKLKGSLDIKTDQRYVAVTLEQTQVDVAASIPFFNITVDVEITDTDGKTFEAQVVFDNPSQTKAFAVIPIGGAKPKVVRFDPHGRMLFSLDVSPGEDILAATAAEAKDVANRIWAYQELIKAGGLSAMRKVRAGMLKEPFYGVRVQIAAALARAKTAASLELLGELLTAERDPKAYFPMVFRMSIRDDSVRKALRAFVERPNVPYRSRGKALENLGLQRNADDLAYLMSVATDPNQLGMHGHTRGGALRGLGNMRSEVAFDYLMSRTAPGIEPILVRPALYSAIAASAVWQNQQRLRLAIELFEEGLRDSNDELRFACVRGLITLDSKSSASAILGMESTMDERDFTTVKSLVRSLRSSTGFGPGVSADKVKELFTLAETLEGRLKKMEEAERLRELRELTLKEQKEKEAKEKEDKDKATEAKL</sequence>
<keyword evidence="3" id="KW-0645">Protease</keyword>
<feature type="domain" description="Peptidase M1 membrane alanine aminopeptidase" evidence="9">
    <location>
        <begin position="271"/>
        <end position="480"/>
    </location>
</feature>
<accession>A0ABR4NE08</accession>
<gene>
    <name evidence="12" type="ORF">HK105_202603</name>
    <name evidence="11" type="ORF">HK105_209448</name>
</gene>
<name>A0ABR4NE08_9FUNG</name>
<organism evidence="12 13">
    <name type="scientific">Polyrhizophydium stewartii</name>
    <dbReference type="NCBI Taxonomy" id="2732419"/>
    <lineage>
        <taxon>Eukaryota</taxon>
        <taxon>Fungi</taxon>
        <taxon>Fungi incertae sedis</taxon>
        <taxon>Chytridiomycota</taxon>
        <taxon>Chytridiomycota incertae sedis</taxon>
        <taxon>Chytridiomycetes</taxon>
        <taxon>Rhizophydiales</taxon>
        <taxon>Rhizophydiales incertae sedis</taxon>
        <taxon>Polyrhizophydium</taxon>
    </lineage>
</organism>
<dbReference type="Gene3D" id="1.25.10.10">
    <property type="entry name" value="Leucine-rich Repeat Variant"/>
    <property type="match status" value="1"/>
</dbReference>
<evidence type="ECO:0000256" key="2">
    <source>
        <dbReference type="ARBA" id="ARBA00010136"/>
    </source>
</evidence>
<keyword evidence="5" id="KW-0378">Hydrolase</keyword>
<evidence type="ECO:0000313" key="12">
    <source>
        <dbReference type="EMBL" id="KAL2917730.1"/>
    </source>
</evidence>
<dbReference type="EMBL" id="JADGIZ020000176">
    <property type="protein sequence ID" value="KAL2911099.1"/>
    <property type="molecule type" value="Genomic_DNA"/>
</dbReference>
<reference evidence="12 13" key="1">
    <citation type="submission" date="2023-09" db="EMBL/GenBank/DDBJ databases">
        <title>Pangenome analysis of Batrachochytrium dendrobatidis and related Chytrids.</title>
        <authorList>
            <person name="Yacoub M.N."/>
            <person name="Stajich J.E."/>
            <person name="James T.Y."/>
        </authorList>
    </citation>
    <scope>NUCLEOTIDE SEQUENCE [LARGE SCALE GENOMIC DNA]</scope>
    <source>
        <strain evidence="12 13">JEL0888</strain>
    </source>
</reference>
<dbReference type="SUPFAM" id="SSF63737">
    <property type="entry name" value="Leukotriene A4 hydrolase N-terminal domain"/>
    <property type="match status" value="1"/>
</dbReference>
<evidence type="ECO:0008006" key="14">
    <source>
        <dbReference type="Google" id="ProtNLM"/>
    </source>
</evidence>
<evidence type="ECO:0000259" key="10">
    <source>
        <dbReference type="Pfam" id="PF17900"/>
    </source>
</evidence>
<dbReference type="SUPFAM" id="SSF48371">
    <property type="entry name" value="ARM repeat"/>
    <property type="match status" value="1"/>
</dbReference>
<evidence type="ECO:0000313" key="11">
    <source>
        <dbReference type="EMBL" id="KAL2911099.1"/>
    </source>
</evidence>
<evidence type="ECO:0000256" key="8">
    <source>
        <dbReference type="SAM" id="MobiDB-lite"/>
    </source>
</evidence>
<protein>
    <recommendedName>
        <fullName evidence="14">Aminopeptidase</fullName>
    </recommendedName>
</protein>
<comment type="similarity">
    <text evidence="2">Belongs to the peptidase M1 family.</text>
</comment>
<dbReference type="InterPro" id="IPR045357">
    <property type="entry name" value="Aminopeptidase_N-like_N"/>
</dbReference>
<dbReference type="CDD" id="cd09603">
    <property type="entry name" value="M1_APN_like"/>
    <property type="match status" value="1"/>
</dbReference>
<dbReference type="SUPFAM" id="SSF55486">
    <property type="entry name" value="Metalloproteases ('zincins'), catalytic domain"/>
    <property type="match status" value="1"/>
</dbReference>
<dbReference type="InterPro" id="IPR050344">
    <property type="entry name" value="Peptidase_M1_aminopeptidases"/>
</dbReference>
<keyword evidence="6" id="KW-0862">Zinc</keyword>
<dbReference type="EMBL" id="JADGIZ020000009">
    <property type="protein sequence ID" value="KAL2917730.1"/>
    <property type="molecule type" value="Genomic_DNA"/>
</dbReference>